<dbReference type="Proteomes" id="UP000799291">
    <property type="component" value="Unassembled WGS sequence"/>
</dbReference>
<accession>A0A6G1IFL5</accession>
<dbReference type="AlphaFoldDB" id="A0A6G1IFL5"/>
<sequence>MLDAPTVITENIAAHLDHEDILNFRLVSHALRDRSLHAFAQRCFENVFLFLQPDALHDLEEIARHPKFAASVQKLTVSNDRIHAAIKPPAAEVVLEKCFAEIAMAQVDSDWDVTILTEVLSLLRNLKTV</sequence>
<keyword evidence="2" id="KW-1185">Reference proteome</keyword>
<reference evidence="1" key="1">
    <citation type="journal article" date="2020" name="Stud. Mycol.">
        <title>101 Dothideomycetes genomes: a test case for predicting lifestyles and emergence of pathogens.</title>
        <authorList>
            <person name="Haridas S."/>
            <person name="Albert R."/>
            <person name="Binder M."/>
            <person name="Bloem J."/>
            <person name="Labutti K."/>
            <person name="Salamov A."/>
            <person name="Andreopoulos B."/>
            <person name="Baker S."/>
            <person name="Barry K."/>
            <person name="Bills G."/>
            <person name="Bluhm B."/>
            <person name="Cannon C."/>
            <person name="Castanera R."/>
            <person name="Culley D."/>
            <person name="Daum C."/>
            <person name="Ezra D."/>
            <person name="Gonzalez J."/>
            <person name="Henrissat B."/>
            <person name="Kuo A."/>
            <person name="Liang C."/>
            <person name="Lipzen A."/>
            <person name="Lutzoni F."/>
            <person name="Magnuson J."/>
            <person name="Mondo S."/>
            <person name="Nolan M."/>
            <person name="Ohm R."/>
            <person name="Pangilinan J."/>
            <person name="Park H.-J."/>
            <person name="Ramirez L."/>
            <person name="Alfaro M."/>
            <person name="Sun H."/>
            <person name="Tritt A."/>
            <person name="Yoshinaga Y."/>
            <person name="Zwiers L.-H."/>
            <person name="Turgeon B."/>
            <person name="Goodwin S."/>
            <person name="Spatafora J."/>
            <person name="Crous P."/>
            <person name="Grigoriev I."/>
        </authorList>
    </citation>
    <scope>NUCLEOTIDE SEQUENCE</scope>
    <source>
        <strain evidence="1">CBS 122367</strain>
    </source>
</reference>
<dbReference type="EMBL" id="MU005629">
    <property type="protein sequence ID" value="KAF2676830.1"/>
    <property type="molecule type" value="Genomic_DNA"/>
</dbReference>
<evidence type="ECO:0008006" key="3">
    <source>
        <dbReference type="Google" id="ProtNLM"/>
    </source>
</evidence>
<gene>
    <name evidence="1" type="ORF">K458DRAFT_396554</name>
</gene>
<evidence type="ECO:0000313" key="1">
    <source>
        <dbReference type="EMBL" id="KAF2676830.1"/>
    </source>
</evidence>
<protein>
    <recommendedName>
        <fullName evidence="3">F-box domain-containing protein</fullName>
    </recommendedName>
</protein>
<name>A0A6G1IFL5_9PLEO</name>
<organism evidence="1 2">
    <name type="scientific">Lentithecium fluviatile CBS 122367</name>
    <dbReference type="NCBI Taxonomy" id="1168545"/>
    <lineage>
        <taxon>Eukaryota</taxon>
        <taxon>Fungi</taxon>
        <taxon>Dikarya</taxon>
        <taxon>Ascomycota</taxon>
        <taxon>Pezizomycotina</taxon>
        <taxon>Dothideomycetes</taxon>
        <taxon>Pleosporomycetidae</taxon>
        <taxon>Pleosporales</taxon>
        <taxon>Massarineae</taxon>
        <taxon>Lentitheciaceae</taxon>
        <taxon>Lentithecium</taxon>
    </lineage>
</organism>
<proteinExistence type="predicted"/>
<evidence type="ECO:0000313" key="2">
    <source>
        <dbReference type="Proteomes" id="UP000799291"/>
    </source>
</evidence>